<name>A0AAE0JJI5_9PEZI</name>
<sequence>FIGLVRYFFSVKTNINPYTKYIIINNYSPFADCVFSGKFINKNIYTNYYYRSESKNCSLHKGMLYFYSFSIIIFTY</sequence>
<gene>
    <name evidence="1" type="ORF">B0H65DRAFT_422155</name>
</gene>
<organism evidence="1 2">
    <name type="scientific">Neurospora tetraspora</name>
    <dbReference type="NCBI Taxonomy" id="94610"/>
    <lineage>
        <taxon>Eukaryota</taxon>
        <taxon>Fungi</taxon>
        <taxon>Dikarya</taxon>
        <taxon>Ascomycota</taxon>
        <taxon>Pezizomycotina</taxon>
        <taxon>Sordariomycetes</taxon>
        <taxon>Sordariomycetidae</taxon>
        <taxon>Sordariales</taxon>
        <taxon>Sordariaceae</taxon>
        <taxon>Neurospora</taxon>
    </lineage>
</organism>
<accession>A0AAE0JJI5</accession>
<dbReference type="AlphaFoldDB" id="A0AAE0JJI5"/>
<comment type="caution">
    <text evidence="1">The sequence shown here is derived from an EMBL/GenBank/DDBJ whole genome shotgun (WGS) entry which is preliminary data.</text>
</comment>
<dbReference type="GeneID" id="87861538"/>
<dbReference type="EMBL" id="JAUEPP010000002">
    <property type="protein sequence ID" value="KAK3350870.1"/>
    <property type="molecule type" value="Genomic_DNA"/>
</dbReference>
<reference evidence="1" key="1">
    <citation type="journal article" date="2023" name="Mol. Phylogenet. Evol.">
        <title>Genome-scale phylogeny and comparative genomics of the fungal order Sordariales.</title>
        <authorList>
            <person name="Hensen N."/>
            <person name="Bonometti L."/>
            <person name="Westerberg I."/>
            <person name="Brannstrom I.O."/>
            <person name="Guillou S."/>
            <person name="Cros-Aarteil S."/>
            <person name="Calhoun S."/>
            <person name="Haridas S."/>
            <person name="Kuo A."/>
            <person name="Mondo S."/>
            <person name="Pangilinan J."/>
            <person name="Riley R."/>
            <person name="LaButti K."/>
            <person name="Andreopoulos B."/>
            <person name="Lipzen A."/>
            <person name="Chen C."/>
            <person name="Yan M."/>
            <person name="Daum C."/>
            <person name="Ng V."/>
            <person name="Clum A."/>
            <person name="Steindorff A."/>
            <person name="Ohm R.A."/>
            <person name="Martin F."/>
            <person name="Silar P."/>
            <person name="Natvig D.O."/>
            <person name="Lalanne C."/>
            <person name="Gautier V."/>
            <person name="Ament-Velasquez S.L."/>
            <person name="Kruys A."/>
            <person name="Hutchinson M.I."/>
            <person name="Powell A.J."/>
            <person name="Barry K."/>
            <person name="Miller A.N."/>
            <person name="Grigoriev I.V."/>
            <person name="Debuchy R."/>
            <person name="Gladieux P."/>
            <person name="Hiltunen Thoren M."/>
            <person name="Johannesson H."/>
        </authorList>
    </citation>
    <scope>NUCLEOTIDE SEQUENCE</scope>
    <source>
        <strain evidence="1">CBS 560.94</strain>
    </source>
</reference>
<evidence type="ECO:0000313" key="1">
    <source>
        <dbReference type="EMBL" id="KAK3350870.1"/>
    </source>
</evidence>
<protein>
    <submittedName>
        <fullName evidence="1">Uncharacterized protein</fullName>
    </submittedName>
</protein>
<evidence type="ECO:0000313" key="2">
    <source>
        <dbReference type="Proteomes" id="UP001278500"/>
    </source>
</evidence>
<proteinExistence type="predicted"/>
<dbReference type="Proteomes" id="UP001278500">
    <property type="component" value="Unassembled WGS sequence"/>
</dbReference>
<dbReference type="RefSeq" id="XP_062684165.1">
    <property type="nucleotide sequence ID" value="XM_062824384.1"/>
</dbReference>
<keyword evidence="2" id="KW-1185">Reference proteome</keyword>
<feature type="non-terminal residue" evidence="1">
    <location>
        <position position="1"/>
    </location>
</feature>
<reference evidence="1" key="2">
    <citation type="submission" date="2023-06" db="EMBL/GenBank/DDBJ databases">
        <authorList>
            <consortium name="Lawrence Berkeley National Laboratory"/>
            <person name="Haridas S."/>
            <person name="Hensen N."/>
            <person name="Bonometti L."/>
            <person name="Westerberg I."/>
            <person name="Brannstrom I.O."/>
            <person name="Guillou S."/>
            <person name="Cros-Aarteil S."/>
            <person name="Calhoun S."/>
            <person name="Kuo A."/>
            <person name="Mondo S."/>
            <person name="Pangilinan J."/>
            <person name="Riley R."/>
            <person name="Labutti K."/>
            <person name="Andreopoulos B."/>
            <person name="Lipzen A."/>
            <person name="Chen C."/>
            <person name="Yanf M."/>
            <person name="Daum C."/>
            <person name="Ng V."/>
            <person name="Clum A."/>
            <person name="Steindorff A."/>
            <person name="Ohm R."/>
            <person name="Martin F."/>
            <person name="Silar P."/>
            <person name="Natvig D."/>
            <person name="Lalanne C."/>
            <person name="Gautier V."/>
            <person name="Ament-Velasquez S.L."/>
            <person name="Kruys A."/>
            <person name="Hutchinson M.I."/>
            <person name="Powell A.J."/>
            <person name="Barry K."/>
            <person name="Miller A.N."/>
            <person name="Grigoriev I.V."/>
            <person name="Debuchy R."/>
            <person name="Gladieux P."/>
            <person name="Thoren M.H."/>
            <person name="Johannesson H."/>
        </authorList>
    </citation>
    <scope>NUCLEOTIDE SEQUENCE</scope>
    <source>
        <strain evidence="1">CBS 560.94</strain>
    </source>
</reference>